<dbReference type="GO" id="GO:0005634">
    <property type="term" value="C:nucleus"/>
    <property type="evidence" value="ECO:0007669"/>
    <property type="project" value="UniProtKB-SubCell"/>
</dbReference>
<evidence type="ECO:0000256" key="3">
    <source>
        <dbReference type="ARBA" id="ARBA00023125"/>
    </source>
</evidence>
<dbReference type="FunFam" id="1.20.5.170:FF:000009">
    <property type="entry name" value="probable transcription factor PosF21"/>
    <property type="match status" value="1"/>
</dbReference>
<evidence type="ECO:0000313" key="10">
    <source>
        <dbReference type="Proteomes" id="UP000825935"/>
    </source>
</evidence>
<dbReference type="CDD" id="cd14703">
    <property type="entry name" value="bZIP_plant_RF2"/>
    <property type="match status" value="1"/>
</dbReference>
<keyword evidence="6" id="KW-0175">Coiled coil</keyword>
<keyword evidence="4" id="KW-0804">Transcription</keyword>
<dbReference type="EMBL" id="CM035428">
    <property type="protein sequence ID" value="KAH7302518.1"/>
    <property type="molecule type" value="Genomic_DNA"/>
</dbReference>
<dbReference type="Proteomes" id="UP000825935">
    <property type="component" value="Chromosome 23"/>
</dbReference>
<accession>A0A8T2S4D2</accession>
<comment type="caution">
    <text evidence="9">The sequence shown here is derived from an EMBL/GenBank/DDBJ whole genome shotgun (WGS) entry which is preliminary data.</text>
</comment>
<feature type="region of interest" description="Disordered" evidence="7">
    <location>
        <begin position="157"/>
        <end position="181"/>
    </location>
</feature>
<dbReference type="InterPro" id="IPR004827">
    <property type="entry name" value="bZIP"/>
</dbReference>
<dbReference type="OrthoDB" id="1435597at2759"/>
<evidence type="ECO:0000256" key="2">
    <source>
        <dbReference type="ARBA" id="ARBA00023015"/>
    </source>
</evidence>
<evidence type="ECO:0000256" key="7">
    <source>
        <dbReference type="SAM" id="MobiDB-lite"/>
    </source>
</evidence>
<dbReference type="GO" id="GO:0003677">
    <property type="term" value="F:DNA binding"/>
    <property type="evidence" value="ECO:0007669"/>
    <property type="project" value="UniProtKB-KW"/>
</dbReference>
<evidence type="ECO:0000256" key="1">
    <source>
        <dbReference type="ARBA" id="ARBA00004123"/>
    </source>
</evidence>
<keyword evidence="10" id="KW-1185">Reference proteome</keyword>
<dbReference type="OMA" id="HAFNIDM"/>
<evidence type="ECO:0000313" key="9">
    <source>
        <dbReference type="EMBL" id="KAH7302518.1"/>
    </source>
</evidence>
<dbReference type="InterPro" id="IPR046347">
    <property type="entry name" value="bZIP_sf"/>
</dbReference>
<dbReference type="Pfam" id="PF00170">
    <property type="entry name" value="bZIP_1"/>
    <property type="match status" value="1"/>
</dbReference>
<dbReference type="SMART" id="SM00338">
    <property type="entry name" value="BRLZ"/>
    <property type="match status" value="1"/>
</dbReference>
<dbReference type="InterPro" id="IPR044759">
    <property type="entry name" value="bZIP_RF2"/>
</dbReference>
<dbReference type="PANTHER" id="PTHR13690:SF124">
    <property type="entry name" value="TRANSCRIPTION FACTOR RF2A"/>
    <property type="match status" value="1"/>
</dbReference>
<dbReference type="PROSITE" id="PS50217">
    <property type="entry name" value="BZIP"/>
    <property type="match status" value="1"/>
</dbReference>
<dbReference type="AlphaFoldDB" id="A0A8T2S4D2"/>
<name>A0A8T2S4D2_CERRI</name>
<keyword evidence="3" id="KW-0238">DNA-binding</keyword>
<dbReference type="PANTHER" id="PTHR13690">
    <property type="entry name" value="TRANSCRIPTION FACTOR POSF21-RELATED"/>
    <property type="match status" value="1"/>
</dbReference>
<evidence type="ECO:0000256" key="5">
    <source>
        <dbReference type="ARBA" id="ARBA00023242"/>
    </source>
</evidence>
<feature type="coiled-coil region" evidence="6">
    <location>
        <begin position="274"/>
        <end position="301"/>
    </location>
</feature>
<dbReference type="Gene3D" id="1.20.5.170">
    <property type="match status" value="1"/>
</dbReference>
<protein>
    <recommendedName>
        <fullName evidence="8">BZIP domain-containing protein</fullName>
    </recommendedName>
</protein>
<evidence type="ECO:0000256" key="6">
    <source>
        <dbReference type="SAM" id="Coils"/>
    </source>
</evidence>
<feature type="domain" description="BZIP" evidence="8">
    <location>
        <begin position="249"/>
        <end position="312"/>
    </location>
</feature>
<comment type="subcellular location">
    <subcellularLocation>
        <location evidence="1">Nucleus</location>
    </subcellularLocation>
</comment>
<organism evidence="9 10">
    <name type="scientific">Ceratopteris richardii</name>
    <name type="common">Triangle waterfern</name>
    <dbReference type="NCBI Taxonomy" id="49495"/>
    <lineage>
        <taxon>Eukaryota</taxon>
        <taxon>Viridiplantae</taxon>
        <taxon>Streptophyta</taxon>
        <taxon>Embryophyta</taxon>
        <taxon>Tracheophyta</taxon>
        <taxon>Polypodiopsida</taxon>
        <taxon>Polypodiidae</taxon>
        <taxon>Polypodiales</taxon>
        <taxon>Pteridineae</taxon>
        <taxon>Pteridaceae</taxon>
        <taxon>Parkerioideae</taxon>
        <taxon>Ceratopteris</taxon>
    </lineage>
</organism>
<keyword evidence="5" id="KW-0539">Nucleus</keyword>
<proteinExistence type="predicted"/>
<evidence type="ECO:0000259" key="8">
    <source>
        <dbReference type="PROSITE" id="PS50217"/>
    </source>
</evidence>
<reference evidence="9 10" key="1">
    <citation type="submission" date="2021-08" db="EMBL/GenBank/DDBJ databases">
        <title>WGS assembly of Ceratopteris richardii.</title>
        <authorList>
            <person name="Marchant D.B."/>
            <person name="Chen G."/>
            <person name="Jenkins J."/>
            <person name="Shu S."/>
            <person name="Leebens-Mack J."/>
            <person name="Grimwood J."/>
            <person name="Schmutz J."/>
            <person name="Soltis P."/>
            <person name="Soltis D."/>
            <person name="Chen Z.-H."/>
        </authorList>
    </citation>
    <scope>NUCLEOTIDE SEQUENCE [LARGE SCALE GENOMIC DNA]</scope>
    <source>
        <strain evidence="9">Whitten #5841</strain>
        <tissue evidence="9">Leaf</tissue>
    </source>
</reference>
<evidence type="ECO:0000256" key="4">
    <source>
        <dbReference type="ARBA" id="ARBA00023163"/>
    </source>
</evidence>
<gene>
    <name evidence="9" type="ORF">KP509_23G076200</name>
</gene>
<keyword evidence="2" id="KW-0805">Transcription regulation</keyword>
<dbReference type="SUPFAM" id="SSF57959">
    <property type="entry name" value="Leucine zipper domain"/>
    <property type="match status" value="1"/>
</dbReference>
<sequence length="371" mass="41028">MADLRKGPDAFSDRLRENFTLDVSAQINSANNASGTAHLLPPPYGGFSHLLAPKKEPLTSTTEARTPVGSDVAMNGSSVPGGSPNHHFNADMNVMPDMPPRIQGHRRAQSELQFRLPDDITFEHGESAVFETPTVSDEANDDLFSIYFDVDQLSSHSETSSAHMQGSISPSDMHSVPQQHVRSLSMDRAFADLNVNRGVLNVQPRPGHQNSNSVDGSVSLRRVQSSVSECCEAKKAMTAAKLAELALLDPKRAKRILANRQSAARSKERRVRYISELERKVQTLQTEATTLSAQLTMLQRDTSGLMSENNELKLRLQSMEHQAQLRDALNDALREEVQRLKIATGQYSSSNGQMLLQPNQQQSNQLQLFQM</sequence>
<dbReference type="GO" id="GO:0003700">
    <property type="term" value="F:DNA-binding transcription factor activity"/>
    <property type="evidence" value="ECO:0007669"/>
    <property type="project" value="InterPro"/>
</dbReference>